<reference evidence="1" key="1">
    <citation type="submission" date="2022-07" db="EMBL/GenBank/DDBJ databases">
        <title>Phylogenomic reconstructions and comparative analyses of Kickxellomycotina fungi.</title>
        <authorList>
            <person name="Reynolds N.K."/>
            <person name="Stajich J.E."/>
            <person name="Barry K."/>
            <person name="Grigoriev I.V."/>
            <person name="Crous P."/>
            <person name="Smith M.E."/>
        </authorList>
    </citation>
    <scope>NUCLEOTIDE SEQUENCE</scope>
    <source>
        <strain evidence="1">RSA 1196</strain>
    </source>
</reference>
<dbReference type="PANTHER" id="PTHR11941">
    <property type="entry name" value="ENOYL-COA HYDRATASE-RELATED"/>
    <property type="match status" value="1"/>
</dbReference>
<dbReference type="EC" id="5.3.3.8" evidence="1"/>
<sequence>MVASLNTRINPTSAVSRVQMVAGHLGTARSVSSSVPMDHHVRLSVAEQDPSVAVLSFSRPPANAVSYPLVKALFATLSSVLSPQPHPLTPKQATSMGIKNHLNSTDLQSVRTLVLTSHTPGFFSAGIDINVLVGPEPESGKGPVREEWLDFWDTARKCFALLYNSTRIRTVAAINGFAPGMGCILSLGCQDRIMATWENSKKQPTIGLNEVQIGLPVPLWLVDRFADVCGKLAADRHLPLGTLFTPDQALAIGLVDHVVTIPMASVAQTNTTRTPLLDSTIDYIQRDIYAKLPSIVSPVGEAAWQSHMYTLQRPRQIYMERFNAGREEDLETCYQVMSSGPVQKALLATLKHLKKSDVDN</sequence>
<proteinExistence type="predicted"/>
<dbReference type="Proteomes" id="UP001150925">
    <property type="component" value="Unassembled WGS sequence"/>
</dbReference>
<dbReference type="EMBL" id="JANBPY010003623">
    <property type="protein sequence ID" value="KAJ1950861.1"/>
    <property type="molecule type" value="Genomic_DNA"/>
</dbReference>
<comment type="caution">
    <text evidence="1">The sequence shown here is derived from an EMBL/GenBank/DDBJ whole genome shotgun (WGS) entry which is preliminary data.</text>
</comment>
<dbReference type="SUPFAM" id="SSF52096">
    <property type="entry name" value="ClpP/crotonase"/>
    <property type="match status" value="1"/>
</dbReference>
<gene>
    <name evidence="1" type="primary">ECI1</name>
    <name evidence="1" type="ORF">IWQ62_006498</name>
</gene>
<dbReference type="InterPro" id="IPR029045">
    <property type="entry name" value="ClpP/crotonase-like_dom_sf"/>
</dbReference>
<keyword evidence="1" id="KW-0413">Isomerase</keyword>
<name>A0A9W8AHN4_9FUNG</name>
<keyword evidence="2" id="KW-1185">Reference proteome</keyword>
<dbReference type="CDD" id="cd06558">
    <property type="entry name" value="crotonase-like"/>
    <property type="match status" value="1"/>
</dbReference>
<dbReference type="Gene3D" id="3.90.226.10">
    <property type="entry name" value="2-enoyl-CoA Hydratase, Chain A, domain 1"/>
    <property type="match status" value="1"/>
</dbReference>
<protein>
    <submittedName>
        <fullName evidence="1">Dodecenoyl-CoA isomerase</fullName>
        <ecNumber evidence="1">5.3.3.8</ecNumber>
    </submittedName>
</protein>
<dbReference type="AlphaFoldDB" id="A0A9W8AHN4"/>
<accession>A0A9W8AHN4</accession>
<dbReference type="GO" id="GO:0004165">
    <property type="term" value="F:delta(3)-delta(2)-enoyl-CoA isomerase activity"/>
    <property type="evidence" value="ECO:0007669"/>
    <property type="project" value="UniProtKB-EC"/>
</dbReference>
<organism evidence="1 2">
    <name type="scientific">Dispira parvispora</name>
    <dbReference type="NCBI Taxonomy" id="1520584"/>
    <lineage>
        <taxon>Eukaryota</taxon>
        <taxon>Fungi</taxon>
        <taxon>Fungi incertae sedis</taxon>
        <taxon>Zoopagomycota</taxon>
        <taxon>Kickxellomycotina</taxon>
        <taxon>Dimargaritomycetes</taxon>
        <taxon>Dimargaritales</taxon>
        <taxon>Dimargaritaceae</taxon>
        <taxon>Dispira</taxon>
    </lineage>
</organism>
<dbReference type="GO" id="GO:0005739">
    <property type="term" value="C:mitochondrion"/>
    <property type="evidence" value="ECO:0007669"/>
    <property type="project" value="TreeGrafter"/>
</dbReference>
<dbReference type="PANTHER" id="PTHR11941:SF45">
    <property type="entry name" value="ENOYL-COA DELTA ISOMERASE 1, MITOCHONDRIAL"/>
    <property type="match status" value="1"/>
</dbReference>
<dbReference type="InterPro" id="IPR001753">
    <property type="entry name" value="Enoyl-CoA_hydra/iso"/>
</dbReference>
<dbReference type="Pfam" id="PF00378">
    <property type="entry name" value="ECH_1"/>
    <property type="match status" value="1"/>
</dbReference>
<evidence type="ECO:0000313" key="2">
    <source>
        <dbReference type="Proteomes" id="UP001150925"/>
    </source>
</evidence>
<evidence type="ECO:0000313" key="1">
    <source>
        <dbReference type="EMBL" id="KAJ1950861.1"/>
    </source>
</evidence>
<dbReference type="OrthoDB" id="410701at2759"/>
<dbReference type="Gene3D" id="6.10.250.170">
    <property type="match status" value="1"/>
</dbReference>
<dbReference type="GO" id="GO:0006635">
    <property type="term" value="P:fatty acid beta-oxidation"/>
    <property type="evidence" value="ECO:0007669"/>
    <property type="project" value="TreeGrafter"/>
</dbReference>